<protein>
    <submittedName>
        <fullName evidence="1">Uncharacterized protein</fullName>
    </submittedName>
</protein>
<keyword evidence="2" id="KW-1185">Reference proteome</keyword>
<accession>A0A8J6XR70</accession>
<dbReference type="EMBL" id="JACXAE010000099">
    <property type="protein sequence ID" value="MBD2776860.1"/>
    <property type="molecule type" value="Genomic_DNA"/>
</dbReference>
<organism evidence="1 2">
    <name type="scientific">Iningainema tapete BLCC-T55</name>
    <dbReference type="NCBI Taxonomy" id="2748662"/>
    <lineage>
        <taxon>Bacteria</taxon>
        <taxon>Bacillati</taxon>
        <taxon>Cyanobacteriota</taxon>
        <taxon>Cyanophyceae</taxon>
        <taxon>Nostocales</taxon>
        <taxon>Scytonemataceae</taxon>
        <taxon>Iningainema tapete</taxon>
    </lineage>
</organism>
<sequence length="435" mass="46377">MKTSINHQVTCDKQKSSRWMRRLTESVAISICLSLVAVGKAMADSFSFTKMADTKSDFPSIVSAPPAINDSGTVVFVARPVGGPSNLGSIFETDEVRGVYTSDGAQITEVVNNSLLPSLFNSSNRPSQYFILREVDINDNGTVAFSVASLPDFKIGIFTNLGGALTNRSRTTYDYLMVGLSGLRLDLTLNNQDDLVYKSVVARKSAPTTSDLILSRINQPDVTIAGAGSYIGIQNEFAELGNFAFNNQGIVTFAARKGGENTKSIFISDGSSRTTLLNSTDYVSFSTNDRGDVLLSSNNSIDLLDSADGTVRTLTDTNSGLFKSFLSPALSSNVSAINNNRQVAFTATLNNGETGIFTGADPTTNKVIATGDSLLGSTVVSVGFASQGLNNYGQIAFFARLADGTEGIYRADPALETPPSQPEPNEYPLQEAIPF</sequence>
<dbReference type="RefSeq" id="WP_190835935.1">
    <property type="nucleotide sequence ID" value="NZ_CAWPPI010000099.1"/>
</dbReference>
<gene>
    <name evidence="1" type="ORF">ICL16_33630</name>
</gene>
<name>A0A8J6XR70_9CYAN</name>
<dbReference type="Pfam" id="PF24251">
    <property type="entry name" value="DUF7453"/>
    <property type="match status" value="1"/>
</dbReference>
<dbReference type="AlphaFoldDB" id="A0A8J6XR70"/>
<comment type="caution">
    <text evidence="1">The sequence shown here is derived from an EMBL/GenBank/DDBJ whole genome shotgun (WGS) entry which is preliminary data.</text>
</comment>
<proteinExistence type="predicted"/>
<evidence type="ECO:0000313" key="2">
    <source>
        <dbReference type="Proteomes" id="UP000629098"/>
    </source>
</evidence>
<dbReference type="InterPro" id="IPR055876">
    <property type="entry name" value="DUF7453"/>
</dbReference>
<evidence type="ECO:0000313" key="1">
    <source>
        <dbReference type="EMBL" id="MBD2776860.1"/>
    </source>
</evidence>
<reference evidence="1" key="1">
    <citation type="submission" date="2020-09" db="EMBL/GenBank/DDBJ databases">
        <title>Iningainema tapete sp. nov. (Scytonemataceae, Cyanobacteria) from greenhouses in central Florida (USA) produces two types of nodularin with biosynthetic potential for microcystin-LR and anabaenopeptins.</title>
        <authorList>
            <person name="Berthold D.E."/>
            <person name="Lefler F.W."/>
            <person name="Huang I.-S."/>
            <person name="Abdulla H."/>
            <person name="Zimba P.V."/>
            <person name="Laughinghouse H.D. IV."/>
        </authorList>
    </citation>
    <scope>NUCLEOTIDE SEQUENCE</scope>
    <source>
        <strain evidence="1">BLCCT55</strain>
    </source>
</reference>
<dbReference type="Proteomes" id="UP000629098">
    <property type="component" value="Unassembled WGS sequence"/>
</dbReference>
<dbReference type="NCBIfam" id="TIGR05002">
    <property type="entry name" value="NxxGxxAF_repeat"/>
    <property type="match status" value="2"/>
</dbReference>